<feature type="compositionally biased region" description="Basic and acidic residues" evidence="1">
    <location>
        <begin position="676"/>
        <end position="685"/>
    </location>
</feature>
<dbReference type="InParanoid" id="C7YSS3"/>
<proteinExistence type="predicted"/>
<dbReference type="KEGG" id="nhe:NECHADRAFT_80833"/>
<dbReference type="PANTHER" id="PTHR37542">
    <property type="entry name" value="HELO DOMAIN-CONTAINING PROTEIN-RELATED"/>
    <property type="match status" value="1"/>
</dbReference>
<protein>
    <recommendedName>
        <fullName evidence="2">Prion-inhibition and propagation HeLo domain-containing protein</fullName>
    </recommendedName>
</protein>
<evidence type="ECO:0000313" key="3">
    <source>
        <dbReference type="EMBL" id="EEU45696.1"/>
    </source>
</evidence>
<dbReference type="Pfam" id="PF14479">
    <property type="entry name" value="HeLo"/>
    <property type="match status" value="1"/>
</dbReference>
<accession>C7YSS3</accession>
<dbReference type="InterPro" id="IPR029498">
    <property type="entry name" value="HeLo_dom"/>
</dbReference>
<dbReference type="OMA" id="IEWIPIP"/>
<evidence type="ECO:0000313" key="4">
    <source>
        <dbReference type="Proteomes" id="UP000005206"/>
    </source>
</evidence>
<dbReference type="PANTHER" id="PTHR37542:SF3">
    <property type="entry name" value="PRION-INHIBITION AND PROPAGATION HELO DOMAIN-CONTAINING PROTEIN"/>
    <property type="match status" value="1"/>
</dbReference>
<name>C7YSS3_FUSV7</name>
<gene>
    <name evidence="3" type="ORF">NECHADRAFT_80833</name>
</gene>
<dbReference type="VEuPathDB" id="FungiDB:NECHADRAFT_80833"/>
<keyword evidence="4" id="KW-1185">Reference proteome</keyword>
<dbReference type="RefSeq" id="XP_003051409.1">
    <property type="nucleotide sequence ID" value="XM_003051363.1"/>
</dbReference>
<reference evidence="3 4" key="1">
    <citation type="journal article" date="2009" name="PLoS Genet.">
        <title>The genome of Nectria haematococca: contribution of supernumerary chromosomes to gene expansion.</title>
        <authorList>
            <person name="Coleman J.J."/>
            <person name="Rounsley S.D."/>
            <person name="Rodriguez-Carres M."/>
            <person name="Kuo A."/>
            <person name="Wasmann C.C."/>
            <person name="Grimwood J."/>
            <person name="Schmutz J."/>
            <person name="Taga M."/>
            <person name="White G.J."/>
            <person name="Zhou S."/>
            <person name="Schwartz D.C."/>
            <person name="Freitag M."/>
            <person name="Ma L.J."/>
            <person name="Danchin E.G."/>
            <person name="Henrissat B."/>
            <person name="Coutinho P.M."/>
            <person name="Nelson D.R."/>
            <person name="Straney D."/>
            <person name="Napoli C.A."/>
            <person name="Barker B.M."/>
            <person name="Gribskov M."/>
            <person name="Rep M."/>
            <person name="Kroken S."/>
            <person name="Molnar I."/>
            <person name="Rensing C."/>
            <person name="Kennell J.C."/>
            <person name="Zamora J."/>
            <person name="Farman M.L."/>
            <person name="Selker E.U."/>
            <person name="Salamov A."/>
            <person name="Shapiro H."/>
            <person name="Pangilinan J."/>
            <person name="Lindquist E."/>
            <person name="Lamers C."/>
            <person name="Grigoriev I.V."/>
            <person name="Geiser D.M."/>
            <person name="Covert S.F."/>
            <person name="Temporini E."/>
            <person name="Vanetten H.D."/>
        </authorList>
    </citation>
    <scope>NUCLEOTIDE SEQUENCE [LARGE SCALE GENOMIC DNA]</scope>
    <source>
        <strain evidence="4">ATCC MYA-4622 / CBS 123669 / FGSC 9596 / NRRL 45880 / 77-13-4</strain>
    </source>
</reference>
<dbReference type="Proteomes" id="UP000005206">
    <property type="component" value="Chromosome 5"/>
</dbReference>
<sequence>MSGLEIPSFLIGLGGLVAVFEKGFEVWSTIREAHGFGGDVADWMCKLEMEFFRFQTWWTALEHLALRPGHPPSVRRVPSQTSALQVTLDKQFGQPITDAAVNILKLLEKIEEVLKRNGILTIFQAQPPEPRQTLDLSEEASKSRTRLKKFADDLLRHTPWITRIKHNASTWKDNDKSTLDSSLESMTYWNNALYSILPQNLRDSILELGIAGYALGTSENIGDISRLSSNRNTILSESAKFIRLRQRFKDGATTDADLDAILQRMEQKMTHFEGIDTIKVLGGCQYSIAHCSPDDGGQPRRVIIEWIPFPQGDYDVYKLARTRMSQISYSLQQIKELSHIQVLPSLGFVEYGSAKVFGLVSALPTSATSSATIVTLYEILPGSQRPGTNERSSSGRKSVNYPLPSLNQRFELATTLVMGFYTFLLTRWHHERFSSLHIAFLLNEATGITSPSLTEMRPLDLGAPIIGGFAISRPDSPTELSISAPVEDFEAVYLHPDVRQRLKSRPKAPNSSTGPPARYQRVHDIYALGLLLVEIGFWRPLARVAESGSGGKVKAGNLSAKDFKDAIVKKCRSDLAFWMGETYRDVTLRCLLAGEEGGVQAADGTGGLNNFYWDVGISLMNSENYVGQVQTHPTHKHKDKRAADVHPRIKTGAGLAEYPDQQWRDGSRAEQTQPQDLDRAQNTEAGHRCYMTV</sequence>
<dbReference type="InterPro" id="IPR038305">
    <property type="entry name" value="HeLo_sf"/>
</dbReference>
<dbReference type="GeneID" id="9668332"/>
<dbReference type="Gene3D" id="1.20.120.1020">
    <property type="entry name" value="Prion-inhibition and propagation, HeLo domain"/>
    <property type="match status" value="1"/>
</dbReference>
<feature type="region of interest" description="Disordered" evidence="1">
    <location>
        <begin position="653"/>
        <end position="685"/>
    </location>
</feature>
<evidence type="ECO:0000256" key="1">
    <source>
        <dbReference type="SAM" id="MobiDB-lite"/>
    </source>
</evidence>
<dbReference type="HOGENOM" id="CLU_017444_3_0_1"/>
<dbReference type="eggNOG" id="ENOG502TAEA">
    <property type="taxonomic scope" value="Eukaryota"/>
</dbReference>
<dbReference type="EMBL" id="GG698899">
    <property type="protein sequence ID" value="EEU45696.1"/>
    <property type="molecule type" value="Genomic_DNA"/>
</dbReference>
<dbReference type="OrthoDB" id="1911848at2759"/>
<evidence type="ECO:0000259" key="2">
    <source>
        <dbReference type="Pfam" id="PF14479"/>
    </source>
</evidence>
<organism evidence="3 4">
    <name type="scientific">Fusarium vanettenii (strain ATCC MYA-4622 / CBS 123669 / FGSC 9596 / NRRL 45880 / 77-13-4)</name>
    <name type="common">Fusarium solani subsp. pisi</name>
    <dbReference type="NCBI Taxonomy" id="660122"/>
    <lineage>
        <taxon>Eukaryota</taxon>
        <taxon>Fungi</taxon>
        <taxon>Dikarya</taxon>
        <taxon>Ascomycota</taxon>
        <taxon>Pezizomycotina</taxon>
        <taxon>Sordariomycetes</taxon>
        <taxon>Hypocreomycetidae</taxon>
        <taxon>Hypocreales</taxon>
        <taxon>Nectriaceae</taxon>
        <taxon>Fusarium</taxon>
        <taxon>Fusarium solani species complex</taxon>
        <taxon>Fusarium vanettenii</taxon>
    </lineage>
</organism>
<feature type="domain" description="Prion-inhibition and propagation HeLo" evidence="2">
    <location>
        <begin position="11"/>
        <end position="203"/>
    </location>
</feature>
<dbReference type="AlphaFoldDB" id="C7YSS3"/>